<evidence type="ECO:0000313" key="5">
    <source>
        <dbReference type="EMBL" id="MPM38384.1"/>
    </source>
</evidence>
<evidence type="ECO:0000256" key="1">
    <source>
        <dbReference type="ARBA" id="ARBA00023015"/>
    </source>
</evidence>
<dbReference type="GO" id="GO:0003677">
    <property type="term" value="F:DNA binding"/>
    <property type="evidence" value="ECO:0007669"/>
    <property type="project" value="UniProtKB-KW"/>
</dbReference>
<dbReference type="AlphaFoldDB" id="A0A644ZKU0"/>
<dbReference type="InterPro" id="IPR000524">
    <property type="entry name" value="Tscrpt_reg_HTH_GntR"/>
</dbReference>
<comment type="caution">
    <text evidence="5">The sequence shown here is derived from an EMBL/GenBank/DDBJ whole genome shotgun (WGS) entry which is preliminary data.</text>
</comment>
<accession>A0A644ZKU0</accession>
<keyword evidence="2" id="KW-0238">DNA-binding</keyword>
<dbReference type="PRINTS" id="PR00035">
    <property type="entry name" value="HTHGNTR"/>
</dbReference>
<name>A0A644ZKU0_9ZZZZ</name>
<dbReference type="InterPro" id="IPR036390">
    <property type="entry name" value="WH_DNA-bd_sf"/>
</dbReference>
<dbReference type="SMART" id="SM00895">
    <property type="entry name" value="FCD"/>
    <property type="match status" value="1"/>
</dbReference>
<keyword evidence="3" id="KW-0804">Transcription</keyword>
<evidence type="ECO:0000259" key="4">
    <source>
        <dbReference type="PROSITE" id="PS50949"/>
    </source>
</evidence>
<dbReference type="PANTHER" id="PTHR43537">
    <property type="entry name" value="TRANSCRIPTIONAL REGULATOR, GNTR FAMILY"/>
    <property type="match status" value="1"/>
</dbReference>
<dbReference type="SMART" id="SM00345">
    <property type="entry name" value="HTH_GNTR"/>
    <property type="match status" value="1"/>
</dbReference>
<dbReference type="SUPFAM" id="SSF48008">
    <property type="entry name" value="GntR ligand-binding domain-like"/>
    <property type="match status" value="1"/>
</dbReference>
<reference evidence="5" key="1">
    <citation type="submission" date="2019-08" db="EMBL/GenBank/DDBJ databases">
        <authorList>
            <person name="Kucharzyk K."/>
            <person name="Murdoch R.W."/>
            <person name="Higgins S."/>
            <person name="Loffler F."/>
        </authorList>
    </citation>
    <scope>NUCLEOTIDE SEQUENCE</scope>
</reference>
<dbReference type="InterPro" id="IPR011711">
    <property type="entry name" value="GntR_C"/>
</dbReference>
<dbReference type="Pfam" id="PF07729">
    <property type="entry name" value="FCD"/>
    <property type="match status" value="1"/>
</dbReference>
<dbReference type="InterPro" id="IPR036388">
    <property type="entry name" value="WH-like_DNA-bd_sf"/>
</dbReference>
<evidence type="ECO:0000256" key="2">
    <source>
        <dbReference type="ARBA" id="ARBA00023125"/>
    </source>
</evidence>
<feature type="domain" description="HTH gntR-type" evidence="4">
    <location>
        <begin position="21"/>
        <end position="88"/>
    </location>
</feature>
<gene>
    <name evidence="5" type="primary">glcC_5</name>
    <name evidence="5" type="ORF">SDC9_85013</name>
</gene>
<dbReference type="PANTHER" id="PTHR43537:SF5">
    <property type="entry name" value="UXU OPERON TRANSCRIPTIONAL REGULATOR"/>
    <property type="match status" value="1"/>
</dbReference>
<protein>
    <submittedName>
        <fullName evidence="5">Glc operon transcriptional activator</fullName>
    </submittedName>
</protein>
<dbReference type="CDD" id="cd07377">
    <property type="entry name" value="WHTH_GntR"/>
    <property type="match status" value="1"/>
</dbReference>
<sequence length="248" mass="28772">MSEDKPLYEFPYDTIIGGTAKITADYIVEQFKNMILSDIFPSGYMLPNENTLCEQLGIGRSTLREAFKVLSAYSLITRTKHGTFINDSKDFSSSFVINYNFQESDPIELMEFRKIFEAETAFLAAQKATTDDIMELKKLLIKIENCKTNISSLSFYDVAFHYRVAYCTQNKLLISMMKLISDTYYKNVRKQFEEIDHIGDRTTYEATIYYHTRIFDSILLKNSKLASEMMREHLDSALQELIKMGKNK</sequence>
<dbReference type="Gene3D" id="1.20.120.530">
    <property type="entry name" value="GntR ligand-binding domain-like"/>
    <property type="match status" value="1"/>
</dbReference>
<dbReference type="SUPFAM" id="SSF46785">
    <property type="entry name" value="Winged helix' DNA-binding domain"/>
    <property type="match status" value="1"/>
</dbReference>
<keyword evidence="1" id="KW-0805">Transcription regulation</keyword>
<dbReference type="Pfam" id="PF00392">
    <property type="entry name" value="GntR"/>
    <property type="match status" value="1"/>
</dbReference>
<dbReference type="GO" id="GO:0003700">
    <property type="term" value="F:DNA-binding transcription factor activity"/>
    <property type="evidence" value="ECO:0007669"/>
    <property type="project" value="InterPro"/>
</dbReference>
<dbReference type="Gene3D" id="1.10.10.10">
    <property type="entry name" value="Winged helix-like DNA-binding domain superfamily/Winged helix DNA-binding domain"/>
    <property type="match status" value="1"/>
</dbReference>
<proteinExistence type="predicted"/>
<dbReference type="EMBL" id="VSSQ01008267">
    <property type="protein sequence ID" value="MPM38384.1"/>
    <property type="molecule type" value="Genomic_DNA"/>
</dbReference>
<organism evidence="5">
    <name type="scientific">bioreactor metagenome</name>
    <dbReference type="NCBI Taxonomy" id="1076179"/>
    <lineage>
        <taxon>unclassified sequences</taxon>
        <taxon>metagenomes</taxon>
        <taxon>ecological metagenomes</taxon>
    </lineage>
</organism>
<dbReference type="PROSITE" id="PS50949">
    <property type="entry name" value="HTH_GNTR"/>
    <property type="match status" value="1"/>
</dbReference>
<dbReference type="InterPro" id="IPR008920">
    <property type="entry name" value="TF_FadR/GntR_C"/>
</dbReference>
<evidence type="ECO:0000256" key="3">
    <source>
        <dbReference type="ARBA" id="ARBA00023163"/>
    </source>
</evidence>